<reference evidence="1" key="1">
    <citation type="journal article" date="2007" name="Science">
        <title>Candidatus Chloracidobacterium thermophilum: an aerobic phototrophic Acidobacterium.</title>
        <authorList>
            <person name="Bryant D.A."/>
            <person name="Costas A.M."/>
            <person name="Maresca J.A."/>
            <person name="Chew A.G."/>
            <person name="Klatt C.G."/>
            <person name="Bateson M.M."/>
            <person name="Tallon L.J."/>
            <person name="Hostetler J."/>
            <person name="Nelson W.C."/>
            <person name="Heidelberg J.F."/>
            <person name="Ward D.M."/>
        </authorList>
    </citation>
    <scope>NUCLEOTIDE SEQUENCE</scope>
</reference>
<gene>
    <name evidence="1" type="ORF">YS_M60-F11.036</name>
</gene>
<evidence type="ECO:0000313" key="1">
    <source>
        <dbReference type="EMBL" id="ABV27290.1"/>
    </source>
</evidence>
<protein>
    <submittedName>
        <fullName evidence="1">Uncharacterized protein</fullName>
    </submittedName>
</protein>
<proteinExistence type="predicted"/>
<sequence length="38" mass="4257">MVVLVTMVLVEGLPLGGFDFATDILTYAIKILHSERFF</sequence>
<accession>A8DJE3</accession>
<dbReference type="AlphaFoldDB" id="A8DJE3"/>
<dbReference type="EMBL" id="EF531339">
    <property type="protein sequence ID" value="ABV27290.1"/>
    <property type="molecule type" value="Genomic_DNA"/>
</dbReference>
<name>A8DJE3_9BACT</name>
<organism evidence="1">
    <name type="scientific">Chloracidobacterium thermophilum</name>
    <dbReference type="NCBI Taxonomy" id="458033"/>
    <lineage>
        <taxon>Bacteria</taxon>
        <taxon>Pseudomonadati</taxon>
        <taxon>Acidobacteriota</taxon>
        <taxon>Terriglobia</taxon>
        <taxon>Terriglobales</taxon>
        <taxon>Acidobacteriaceae</taxon>
        <taxon>Chloracidobacterium</taxon>
    </lineage>
</organism>